<dbReference type="AlphaFoldDB" id="A0A914YN56"/>
<organism evidence="1 2">
    <name type="scientific">Panagrolaimus superbus</name>
    <dbReference type="NCBI Taxonomy" id="310955"/>
    <lineage>
        <taxon>Eukaryota</taxon>
        <taxon>Metazoa</taxon>
        <taxon>Ecdysozoa</taxon>
        <taxon>Nematoda</taxon>
        <taxon>Chromadorea</taxon>
        <taxon>Rhabditida</taxon>
        <taxon>Tylenchina</taxon>
        <taxon>Panagrolaimomorpha</taxon>
        <taxon>Panagrolaimoidea</taxon>
        <taxon>Panagrolaimidae</taxon>
        <taxon>Panagrolaimus</taxon>
    </lineage>
</organism>
<dbReference type="Proteomes" id="UP000887577">
    <property type="component" value="Unplaced"/>
</dbReference>
<proteinExistence type="predicted"/>
<accession>A0A914YN56</accession>
<sequence length="173" mass="20070">MIEIPPERCAYKKHKSEDRIQRLWIFFPHNKSEKGHEYGYYTKSKDEDGAIVHGFYCMGCTNIRKKREFDALMNVDKHGRETFMAKEHVEGCQPRDNNGQYIFKIVPPAVKNSFSSNASSSTTPILNQSTIQNMIQTAIQESFSTMLEQVRNIVREEVALQLHSLNNNFESNY</sequence>
<reference evidence="2" key="1">
    <citation type="submission" date="2022-11" db="UniProtKB">
        <authorList>
            <consortium name="WormBaseParasite"/>
        </authorList>
    </citation>
    <scope>IDENTIFICATION</scope>
</reference>
<evidence type="ECO:0000313" key="2">
    <source>
        <dbReference type="WBParaSite" id="PSU_v2.g18761.t1"/>
    </source>
</evidence>
<protein>
    <submittedName>
        <fullName evidence="2">Uncharacterized protein</fullName>
    </submittedName>
</protein>
<evidence type="ECO:0000313" key="1">
    <source>
        <dbReference type="Proteomes" id="UP000887577"/>
    </source>
</evidence>
<dbReference type="WBParaSite" id="PSU_v2.g18761.t1">
    <property type="protein sequence ID" value="PSU_v2.g18761.t1"/>
    <property type="gene ID" value="PSU_v2.g18761"/>
</dbReference>
<keyword evidence="1" id="KW-1185">Reference proteome</keyword>
<name>A0A914YN56_9BILA</name>